<feature type="compositionally biased region" description="Basic and acidic residues" evidence="2">
    <location>
        <begin position="122"/>
        <end position="140"/>
    </location>
</feature>
<keyword evidence="4" id="KW-1185">Reference proteome</keyword>
<evidence type="ECO:0000313" key="3">
    <source>
        <dbReference type="EMBL" id="ADO98079.1"/>
    </source>
</evidence>
<dbReference type="KEGG" id="vg:10328582"/>
<keyword evidence="3" id="KW-0472">Membrane</keyword>
<reference evidence="3 4" key="1">
    <citation type="journal article" date="2010" name="Environ. Microbiol.">
        <title>Genomic analysis of oceanic cyanobacterial myoviruses compared with T4-like myoviruses from diverse hosts and environments.</title>
        <authorList>
            <person name="Sullivan M.B."/>
            <person name="Huang K.H."/>
            <person name="Ignacio-Espinoza J.C."/>
            <person name="Berlin A.M."/>
            <person name="Kelly L."/>
            <person name="Weigele P.R."/>
            <person name="DeFrancesco A.S."/>
            <person name="Kern S.E."/>
            <person name="Thompson L.R."/>
            <person name="Young S."/>
            <person name="Yandava C."/>
            <person name="Fu R."/>
            <person name="Krastins B."/>
            <person name="Chase M."/>
            <person name="Sarracino D."/>
            <person name="Osburne M.S."/>
            <person name="Henn M.R."/>
            <person name="Chisholm S.W."/>
        </authorList>
    </citation>
    <scope>NUCLEOTIDE SEQUENCE [LARGE SCALE GENOMIC DNA]</scope>
    <source>
        <strain evidence="3">8109-3</strain>
    </source>
</reference>
<gene>
    <name evidence="3" type="ORF">SSSM7_013</name>
</gene>
<dbReference type="EMBL" id="GU071098">
    <property type="protein sequence ID" value="ADO98079.1"/>
    <property type="molecule type" value="Genomic_DNA"/>
</dbReference>
<organism evidence="3 4">
    <name type="scientific">Synechococcus phage S-SSM7</name>
    <dbReference type="NCBI Taxonomy" id="445686"/>
    <lineage>
        <taxon>Viruses</taxon>
        <taxon>Duplodnaviria</taxon>
        <taxon>Heunggongvirae</taxon>
        <taxon>Uroviricota</taxon>
        <taxon>Caudoviricetes</taxon>
        <taxon>Pantevenvirales</taxon>
        <taxon>Kyanoviridae</taxon>
        <taxon>Lipsvirus</taxon>
        <taxon>Lipsvirus ssm7</taxon>
    </lineage>
</organism>
<evidence type="ECO:0000313" key="4">
    <source>
        <dbReference type="Proteomes" id="UP000006527"/>
    </source>
</evidence>
<evidence type="ECO:0000256" key="2">
    <source>
        <dbReference type="SAM" id="MobiDB-lite"/>
    </source>
</evidence>
<accession>E3SKT1</accession>
<dbReference type="Gene3D" id="1.10.530.10">
    <property type="match status" value="1"/>
</dbReference>
<feature type="compositionally biased region" description="Basic and acidic residues" evidence="2">
    <location>
        <begin position="152"/>
        <end position="172"/>
    </location>
</feature>
<dbReference type="GeneID" id="10328582"/>
<feature type="coiled-coil region" evidence="1">
    <location>
        <begin position="282"/>
        <end position="309"/>
    </location>
</feature>
<dbReference type="SUPFAM" id="SSF53955">
    <property type="entry name" value="Lysozyme-like"/>
    <property type="match status" value="1"/>
</dbReference>
<name>E3SKT1_9CAUD</name>
<evidence type="ECO:0000256" key="1">
    <source>
        <dbReference type="SAM" id="Coils"/>
    </source>
</evidence>
<feature type="region of interest" description="Disordered" evidence="2">
    <location>
        <begin position="122"/>
        <end position="175"/>
    </location>
</feature>
<proteinExistence type="predicted"/>
<dbReference type="InterPro" id="IPR023346">
    <property type="entry name" value="Lysozyme-like_dom_sf"/>
</dbReference>
<dbReference type="Proteomes" id="UP000006527">
    <property type="component" value="Segment"/>
</dbReference>
<keyword evidence="1" id="KW-0175">Coiled coil</keyword>
<dbReference type="RefSeq" id="YP_004324066.1">
    <property type="nucleotide sequence ID" value="NC_015287.1"/>
</dbReference>
<protein>
    <submittedName>
        <fullName evidence="3">Putative transmembrane protein</fullName>
    </submittedName>
</protein>
<sequence length="595" mass="66197">MSNKSKITGIRKKAAAAVDRAEGTIGRFARFMGRVSKSSDIPDKTKLKKARKFAKNFSGGRSSRVNKMLLGSALMLPMVLGTMMAKNQSTEDILLNQYGGDEKAMQSDLKEEQKIRDKGLEKVEATADENKDISMDRQQDVSEVSQQEPEQSELKPEQSEDETTLEKLKANVEPEGALTKESAKQFDELMERFQFLAKRGAFLGGQEEKKKNILQTSADFVRTIVQSVPDDGYWGPRWLGIKNPFSPRWKNETGEGATTPEAQISEITVKVEQAISKNQEDLANADITMEEFQSKQSQLEELQKQIKENPTAVLEAMQKSTGNGVSYASSKTDLLHRPIEIDLSDLDLKKKIRQLESGNDYSSMYARDRATFSRGKEDITKMTIDEVHDLQTDYLNHQKALGYKVENRSAAMGAYQMMEVKAVAKSMGFDTSKTLFNKETQDRMADYYLNYAGYKEWKAGEISDQEFNDRLAGQFASIKKVSGVGAYDDDGMNKAYGDIMPLLKQLREGEKYKGLQSSLEADKVNQIAALTPEGYMSYDTPVTNSQPNIAFAVTQPVENNAATIGNGGNGEIAIQHVTDNGAVLSLMQLHSLAVT</sequence>
<keyword evidence="3" id="KW-0812">Transmembrane</keyword>